<evidence type="ECO:0000256" key="1">
    <source>
        <dbReference type="SAM" id="MobiDB-lite"/>
    </source>
</evidence>
<dbReference type="Proteomes" id="UP000275078">
    <property type="component" value="Unassembled WGS sequence"/>
</dbReference>
<feature type="region of interest" description="Disordered" evidence="1">
    <location>
        <begin position="1"/>
        <end position="128"/>
    </location>
</feature>
<feature type="compositionally biased region" description="Polar residues" evidence="1">
    <location>
        <begin position="319"/>
        <end position="331"/>
    </location>
</feature>
<gene>
    <name evidence="2" type="ORF">BJ508DRAFT_327547</name>
</gene>
<proteinExistence type="predicted"/>
<dbReference type="AlphaFoldDB" id="A0A3N4I2L3"/>
<dbReference type="EMBL" id="ML119690">
    <property type="protein sequence ID" value="RPA80239.1"/>
    <property type="molecule type" value="Genomic_DNA"/>
</dbReference>
<feature type="compositionally biased region" description="Polar residues" evidence="1">
    <location>
        <begin position="8"/>
        <end position="25"/>
    </location>
</feature>
<reference evidence="2 3" key="1">
    <citation type="journal article" date="2018" name="Nat. Ecol. Evol.">
        <title>Pezizomycetes genomes reveal the molecular basis of ectomycorrhizal truffle lifestyle.</title>
        <authorList>
            <person name="Murat C."/>
            <person name="Payen T."/>
            <person name="Noel B."/>
            <person name="Kuo A."/>
            <person name="Morin E."/>
            <person name="Chen J."/>
            <person name="Kohler A."/>
            <person name="Krizsan K."/>
            <person name="Balestrini R."/>
            <person name="Da Silva C."/>
            <person name="Montanini B."/>
            <person name="Hainaut M."/>
            <person name="Levati E."/>
            <person name="Barry K.W."/>
            <person name="Belfiori B."/>
            <person name="Cichocki N."/>
            <person name="Clum A."/>
            <person name="Dockter R.B."/>
            <person name="Fauchery L."/>
            <person name="Guy J."/>
            <person name="Iotti M."/>
            <person name="Le Tacon F."/>
            <person name="Lindquist E.A."/>
            <person name="Lipzen A."/>
            <person name="Malagnac F."/>
            <person name="Mello A."/>
            <person name="Molinier V."/>
            <person name="Miyauchi S."/>
            <person name="Poulain J."/>
            <person name="Riccioni C."/>
            <person name="Rubini A."/>
            <person name="Sitrit Y."/>
            <person name="Splivallo R."/>
            <person name="Traeger S."/>
            <person name="Wang M."/>
            <person name="Zifcakova L."/>
            <person name="Wipf D."/>
            <person name="Zambonelli A."/>
            <person name="Paolocci F."/>
            <person name="Nowrousian M."/>
            <person name="Ottonello S."/>
            <person name="Baldrian P."/>
            <person name="Spatafora J.W."/>
            <person name="Henrissat B."/>
            <person name="Nagy L.G."/>
            <person name="Aury J.M."/>
            <person name="Wincker P."/>
            <person name="Grigoriev I.V."/>
            <person name="Bonfante P."/>
            <person name="Martin F.M."/>
        </authorList>
    </citation>
    <scope>NUCLEOTIDE SEQUENCE [LARGE SCALE GENOMIC DNA]</scope>
    <source>
        <strain evidence="2 3">RN42</strain>
    </source>
</reference>
<keyword evidence="3" id="KW-1185">Reference proteome</keyword>
<sequence length="572" mass="63814">MLAEPLSLSLSDKQQSTPPNQSAKTNRAYKRPRSDSLPSPPSSTHGQVRKRRFSLLSSLDSADWKGETSEGHGKKQHLQIQHDRDRALRITRLGGQNKKAFRRQADKPPPNAPTRCNSPGISPSTPPATAAPTILLASPAAAFFDLYSQLFHSVLRLIDIRHVYPLQTQPNPGPLLTHILPYLSDINTNTPREHDGLNALKTRISALSKEAALKQLMIVEDELEWWETGRIAIFKVDDFDLGQPEEEAVAMCPAVKALCFFGTSPYVVYPSSVTENRDIVTYTFPYGLILTFSVLAGKLELDIRRIRGDDEEAEDSEPSQEAPQTAPSATRHSFIASTKAAFKGFLKSMESHIYKTQHTPTSQKQTRRTLCLIFTDDGHSMWQVQAVEHQNGEVTHGMAGEVAPRTWGFWEEYVESSTSTLPTGLDRIRWIMEGVFLALSMMLEGGIDNVGIFLEGAVWTISKDSMSFDTICFLQACWDGFVSGGWDMADPFLNVEMEESELNSRLEEGRGRMWKWDGEWAELNCPGLMTGLSSVGTSWSLIGEDEGSGQEHRPRVNEIRNNEGEQLEFDGV</sequence>
<feature type="region of interest" description="Disordered" evidence="1">
    <location>
        <begin position="310"/>
        <end position="331"/>
    </location>
</feature>
<accession>A0A3N4I2L3</accession>
<evidence type="ECO:0000313" key="3">
    <source>
        <dbReference type="Proteomes" id="UP000275078"/>
    </source>
</evidence>
<organism evidence="2 3">
    <name type="scientific">Ascobolus immersus RN42</name>
    <dbReference type="NCBI Taxonomy" id="1160509"/>
    <lineage>
        <taxon>Eukaryota</taxon>
        <taxon>Fungi</taxon>
        <taxon>Dikarya</taxon>
        <taxon>Ascomycota</taxon>
        <taxon>Pezizomycotina</taxon>
        <taxon>Pezizomycetes</taxon>
        <taxon>Pezizales</taxon>
        <taxon>Ascobolaceae</taxon>
        <taxon>Ascobolus</taxon>
    </lineage>
</organism>
<feature type="compositionally biased region" description="Basic and acidic residues" evidence="1">
    <location>
        <begin position="62"/>
        <end position="73"/>
    </location>
</feature>
<evidence type="ECO:0000313" key="2">
    <source>
        <dbReference type="EMBL" id="RPA80239.1"/>
    </source>
</evidence>
<protein>
    <submittedName>
        <fullName evidence="2">Uncharacterized protein</fullName>
    </submittedName>
</protein>
<name>A0A3N4I2L3_ASCIM</name>